<proteinExistence type="predicted"/>
<protein>
    <submittedName>
        <fullName evidence="1">Uncharacterized protein</fullName>
    </submittedName>
</protein>
<dbReference type="Proteomes" id="UP001058016">
    <property type="component" value="Chromosome"/>
</dbReference>
<accession>A0ABY5JIR3</accession>
<organism evidence="1 2">
    <name type="scientific">Turicibacter bilis</name>
    <dbReference type="NCBI Taxonomy" id="2735723"/>
    <lineage>
        <taxon>Bacteria</taxon>
        <taxon>Bacillati</taxon>
        <taxon>Bacillota</taxon>
        <taxon>Erysipelotrichia</taxon>
        <taxon>Erysipelotrichales</taxon>
        <taxon>Turicibacteraceae</taxon>
        <taxon>Turicibacter</taxon>
    </lineage>
</organism>
<keyword evidence="2" id="KW-1185">Reference proteome</keyword>
<gene>
    <name evidence="1" type="ORF">J0J69_00435</name>
</gene>
<sequence length="108" mass="12384">MKVNTPLGIIEFSDALKNYGYASVDTKKTLKKLKIQTYDEGKEILWYRNAANQAITEISCRKDKPQDYEYTCPCGYELKSGFNLESIRCHQCEELMTKTYIGVVAQVV</sequence>
<evidence type="ECO:0000313" key="2">
    <source>
        <dbReference type="Proteomes" id="UP001058016"/>
    </source>
</evidence>
<name>A0ABY5JIR3_9FIRM</name>
<dbReference type="RefSeq" id="WP_212725540.1">
    <property type="nucleotide sequence ID" value="NZ_CP071249.1"/>
</dbReference>
<reference evidence="1 2" key="1">
    <citation type="submission" date="2021-03" db="EMBL/GenBank/DDBJ databases">
        <title>Comparative Genomics and Metabolomics in the genus Turicibacter.</title>
        <authorList>
            <person name="Maki J."/>
            <person name="Looft T."/>
        </authorList>
    </citation>
    <scope>NUCLEOTIDE SEQUENCE [LARGE SCALE GENOMIC DNA]</scope>
    <source>
        <strain evidence="1 2">MMM721</strain>
    </source>
</reference>
<evidence type="ECO:0000313" key="1">
    <source>
        <dbReference type="EMBL" id="UUF06093.1"/>
    </source>
</evidence>
<dbReference type="EMBL" id="CP071249">
    <property type="protein sequence ID" value="UUF06093.1"/>
    <property type="molecule type" value="Genomic_DNA"/>
</dbReference>